<dbReference type="Gene3D" id="3.40.50.12370">
    <property type="match status" value="1"/>
</dbReference>
<name>A0ABY4GG62_9BACT</name>
<dbReference type="SUPFAM" id="SSF52402">
    <property type="entry name" value="Adenine nucleotide alpha hydrolases-like"/>
    <property type="match status" value="1"/>
</dbReference>
<keyword evidence="3" id="KW-1185">Reference proteome</keyword>
<dbReference type="Pfam" id="PF00582">
    <property type="entry name" value="Usp"/>
    <property type="match status" value="1"/>
</dbReference>
<protein>
    <submittedName>
        <fullName evidence="2">Universal stress protein</fullName>
    </submittedName>
</protein>
<dbReference type="CDD" id="cd00293">
    <property type="entry name" value="USP-like"/>
    <property type="match status" value="1"/>
</dbReference>
<geneLocation type="plasmid" evidence="2 3">
    <name>unnamed7</name>
</geneLocation>
<dbReference type="RefSeq" id="WP_245127614.1">
    <property type="nucleotide sequence ID" value="NZ_CP095068.1"/>
</dbReference>
<keyword evidence="2" id="KW-0614">Plasmid</keyword>
<dbReference type="InterPro" id="IPR006016">
    <property type="entry name" value="UspA"/>
</dbReference>
<gene>
    <name evidence="2" type="ORF">MUN86_29580</name>
</gene>
<proteinExistence type="predicted"/>
<dbReference type="Proteomes" id="UP000830401">
    <property type="component" value="Plasmid unnamed7"/>
</dbReference>
<evidence type="ECO:0000313" key="2">
    <source>
        <dbReference type="EMBL" id="UOQ69766.1"/>
    </source>
</evidence>
<accession>A0ABY4GG62</accession>
<dbReference type="EMBL" id="CP095068">
    <property type="protein sequence ID" value="UOQ69766.1"/>
    <property type="molecule type" value="Genomic_DNA"/>
</dbReference>
<evidence type="ECO:0000259" key="1">
    <source>
        <dbReference type="Pfam" id="PF00582"/>
    </source>
</evidence>
<organism evidence="2 3">
    <name type="scientific">Hymenobacter volaticus</name>
    <dbReference type="NCBI Taxonomy" id="2932254"/>
    <lineage>
        <taxon>Bacteria</taxon>
        <taxon>Pseudomonadati</taxon>
        <taxon>Bacteroidota</taxon>
        <taxon>Cytophagia</taxon>
        <taxon>Cytophagales</taxon>
        <taxon>Hymenobacteraceae</taxon>
        <taxon>Hymenobacter</taxon>
    </lineage>
</organism>
<sequence length="268" mass="30827">MKKVLIPTDLTLYSLQLIRYALNLLQNESCHITLLHLTPASDSITDLLTLPRPQKPELEFNKALERLRRLHSVEIQDIQVTHMYCANSSDLKQFVRENQIDLVLSTVSRSRNTEALSFFNELLQDIPFPVLYIPEFFAPNSFRKIAFVLDVDVKNSALPDKELIDLLWRKECRVTFLLVFKPGTSTDNLTRALASLYSLPFLREVTYAVHLVQQRDVTEGIISFIDEYEVDLVVSCKKKSVLDYLRLGRQARSRERAITTKVPCLSVA</sequence>
<reference evidence="2" key="1">
    <citation type="submission" date="2022-04" db="EMBL/GenBank/DDBJ databases">
        <title>Hymenobacter sp. isolated from the air.</title>
        <authorList>
            <person name="Won M."/>
            <person name="Lee C.-M."/>
            <person name="Woen H.-Y."/>
            <person name="Kwon S.-W."/>
        </authorList>
    </citation>
    <scope>NUCLEOTIDE SEQUENCE</scope>
    <source>
        <strain evidence="2">5420S-77</strain>
        <plasmid evidence="2">unnamed7</plasmid>
    </source>
</reference>
<evidence type="ECO:0000313" key="3">
    <source>
        <dbReference type="Proteomes" id="UP000830401"/>
    </source>
</evidence>
<feature type="domain" description="UspA" evidence="1">
    <location>
        <begin position="1"/>
        <end position="131"/>
    </location>
</feature>